<dbReference type="InterPro" id="IPR013538">
    <property type="entry name" value="ASHA1/2-like_C"/>
</dbReference>
<dbReference type="EMBL" id="JASJOT010000004">
    <property type="protein sequence ID" value="MDJ1493046.1"/>
    <property type="molecule type" value="Genomic_DNA"/>
</dbReference>
<comment type="similarity">
    <text evidence="1">Belongs to the AHA1 family.</text>
</comment>
<protein>
    <submittedName>
        <fullName evidence="3">SRPBCC domain-containing protein</fullName>
    </submittedName>
</protein>
<dbReference type="Pfam" id="PF08327">
    <property type="entry name" value="AHSA1"/>
    <property type="match status" value="1"/>
</dbReference>
<gene>
    <name evidence="3" type="ORF">QNI19_08890</name>
</gene>
<dbReference type="Proteomes" id="UP001228581">
    <property type="component" value="Unassembled WGS sequence"/>
</dbReference>
<evidence type="ECO:0000313" key="4">
    <source>
        <dbReference type="Proteomes" id="UP001228581"/>
    </source>
</evidence>
<proteinExistence type="inferred from homology"/>
<accession>A0ABT7CH31</accession>
<evidence type="ECO:0000256" key="1">
    <source>
        <dbReference type="ARBA" id="ARBA00006817"/>
    </source>
</evidence>
<name>A0ABT7CH31_9BACT</name>
<evidence type="ECO:0000259" key="2">
    <source>
        <dbReference type="Pfam" id="PF08327"/>
    </source>
</evidence>
<dbReference type="Gene3D" id="3.30.530.20">
    <property type="match status" value="1"/>
</dbReference>
<dbReference type="InterPro" id="IPR023393">
    <property type="entry name" value="START-like_dom_sf"/>
</dbReference>
<organism evidence="3 4">
    <name type="scientific">Xanthocytophaga flava</name>
    <dbReference type="NCBI Taxonomy" id="3048013"/>
    <lineage>
        <taxon>Bacteria</taxon>
        <taxon>Pseudomonadati</taxon>
        <taxon>Bacteroidota</taxon>
        <taxon>Cytophagia</taxon>
        <taxon>Cytophagales</taxon>
        <taxon>Rhodocytophagaceae</taxon>
        <taxon>Xanthocytophaga</taxon>
    </lineage>
</organism>
<keyword evidence="4" id="KW-1185">Reference proteome</keyword>
<dbReference type="RefSeq" id="WP_313994756.1">
    <property type="nucleotide sequence ID" value="NZ_JASJOT010000004.1"/>
</dbReference>
<reference evidence="3 4" key="1">
    <citation type="submission" date="2023-05" db="EMBL/GenBank/DDBJ databases">
        <authorList>
            <person name="Zhang X."/>
        </authorList>
    </citation>
    <scope>NUCLEOTIDE SEQUENCE [LARGE SCALE GENOMIC DNA]</scope>
    <source>
        <strain evidence="3 4">DM2B3-1</strain>
    </source>
</reference>
<evidence type="ECO:0000313" key="3">
    <source>
        <dbReference type="EMBL" id="MDJ1493046.1"/>
    </source>
</evidence>
<dbReference type="SUPFAM" id="SSF55961">
    <property type="entry name" value="Bet v1-like"/>
    <property type="match status" value="1"/>
</dbReference>
<sequence length="166" mass="19295">MKNALLMDFTVDKDQNKIHVKRTFDTPLNKVWAAWTDSKLLDQWWAPKPWKAVTKSMEFQEGGYWLYAMVGPEGEKEWARTDYKQITPYQKFSAQDGFCDEQGTVNTSLPRSLWTNAFTEADNTTKVTIEISYDKLEDLESILQFGFQEGFTIALQELDVFLAKEK</sequence>
<dbReference type="CDD" id="cd07814">
    <property type="entry name" value="SRPBCC_CalC_Aha1-like"/>
    <property type="match status" value="1"/>
</dbReference>
<feature type="domain" description="Activator of Hsp90 ATPase homologue 1/2-like C-terminal" evidence="2">
    <location>
        <begin position="25"/>
        <end position="162"/>
    </location>
</feature>
<comment type="caution">
    <text evidence="3">The sequence shown here is derived from an EMBL/GenBank/DDBJ whole genome shotgun (WGS) entry which is preliminary data.</text>
</comment>